<keyword evidence="3" id="KW-1185">Reference proteome</keyword>
<protein>
    <recommendedName>
        <fullName evidence="4">Rod shape-determining protein MreD</fullName>
    </recommendedName>
</protein>
<evidence type="ECO:0000313" key="2">
    <source>
        <dbReference type="EMBL" id="XFO72917.1"/>
    </source>
</evidence>
<feature type="transmembrane region" description="Helical" evidence="1">
    <location>
        <begin position="134"/>
        <end position="160"/>
    </location>
</feature>
<sequence>MKRGKVRLLVEFLTTLLMMIGLFCTVSVKLPGTLLILLAVAFYGTATEFVSFSSRSVGLLLFISIVSELGGRILQSYWLAKFPVTREFSVNSAVCHLGGMLVCDLLLGANLGFVVWEMIAGKTFIPQSDTVIQVLLRLAGVAVFRFMCGFIMIVIIHMSIFL</sequence>
<feature type="transmembrane region" description="Helical" evidence="1">
    <location>
        <begin position="59"/>
        <end position="78"/>
    </location>
</feature>
<keyword evidence="1" id="KW-0812">Transmembrane</keyword>
<feature type="transmembrane region" description="Helical" evidence="1">
    <location>
        <begin position="90"/>
        <end position="113"/>
    </location>
</feature>
<proteinExistence type="predicted"/>
<gene>
    <name evidence="2" type="ORF">SPACI_029710</name>
</gene>
<evidence type="ECO:0000313" key="3">
    <source>
        <dbReference type="Proteomes" id="UP000216052"/>
    </source>
</evidence>
<dbReference type="EMBL" id="CP155571">
    <property type="protein sequence ID" value="XFO72917.1"/>
    <property type="molecule type" value="Genomic_DNA"/>
</dbReference>
<organism evidence="2 3">
    <name type="scientific">Sporomusa acidovorans (strain ATCC 49682 / DSM 3132 / Mol)</name>
    <dbReference type="NCBI Taxonomy" id="1123286"/>
    <lineage>
        <taxon>Bacteria</taxon>
        <taxon>Bacillati</taxon>
        <taxon>Bacillota</taxon>
        <taxon>Negativicutes</taxon>
        <taxon>Selenomonadales</taxon>
        <taxon>Sporomusaceae</taxon>
        <taxon>Sporomusa</taxon>
    </lineage>
</organism>
<evidence type="ECO:0008006" key="4">
    <source>
        <dbReference type="Google" id="ProtNLM"/>
    </source>
</evidence>
<name>A0ABZ3J3H8_SPOA4</name>
<reference evidence="2" key="1">
    <citation type="submission" date="2024-05" db="EMBL/GenBank/DDBJ databases">
        <title>Isolation and characterization of Sporomusa carbonis sp. nov., a carboxydotrophic hydrogenogen in the genus of Sporomusa isolated from a charcoal burning pile.</title>
        <authorList>
            <person name="Boeer T."/>
            <person name="Rosenbaum F."/>
            <person name="Eysell L."/>
            <person name="Mueller V."/>
            <person name="Daniel R."/>
            <person name="Poehlein A."/>
        </authorList>
    </citation>
    <scope>NUCLEOTIDE SEQUENCE [LARGE SCALE GENOMIC DNA]</scope>
    <source>
        <strain evidence="2">DSM 3132</strain>
    </source>
</reference>
<dbReference type="Pfam" id="PF04306">
    <property type="entry name" value="DUF456"/>
    <property type="match status" value="1"/>
</dbReference>
<accession>A0ABZ3J3H8</accession>
<evidence type="ECO:0000256" key="1">
    <source>
        <dbReference type="SAM" id="Phobius"/>
    </source>
</evidence>
<keyword evidence="1" id="KW-1133">Transmembrane helix</keyword>
<keyword evidence="1" id="KW-0472">Membrane</keyword>
<dbReference type="Proteomes" id="UP000216052">
    <property type="component" value="Chromosome"/>
</dbReference>
<dbReference type="InterPro" id="IPR007403">
    <property type="entry name" value="DUF456"/>
</dbReference>